<reference evidence="2 3" key="1">
    <citation type="submission" date="2018-09" db="EMBL/GenBank/DDBJ databases">
        <title>Genomic investigation of the strawberry pathogen Phytophthora fragariae indicates pathogenicity is determined by transcriptional variation in three key races.</title>
        <authorList>
            <person name="Adams T.M."/>
            <person name="Armitage A.D."/>
            <person name="Sobczyk M.K."/>
            <person name="Bates H.J."/>
            <person name="Dunwell J.M."/>
            <person name="Nellist C.F."/>
            <person name="Harrison R.J."/>
        </authorList>
    </citation>
    <scope>NUCLEOTIDE SEQUENCE [LARGE SCALE GENOMIC DNA]</scope>
    <source>
        <strain evidence="2 3">BC-23</strain>
    </source>
</reference>
<dbReference type="EMBL" id="QXGC01000771">
    <property type="protein sequence ID" value="KAE9221525.1"/>
    <property type="molecule type" value="Genomic_DNA"/>
</dbReference>
<proteinExistence type="predicted"/>
<organism evidence="2 3">
    <name type="scientific">Phytophthora fragariae</name>
    <dbReference type="NCBI Taxonomy" id="53985"/>
    <lineage>
        <taxon>Eukaryota</taxon>
        <taxon>Sar</taxon>
        <taxon>Stramenopiles</taxon>
        <taxon>Oomycota</taxon>
        <taxon>Peronosporomycetes</taxon>
        <taxon>Peronosporales</taxon>
        <taxon>Peronosporaceae</taxon>
        <taxon>Phytophthora</taxon>
    </lineage>
</organism>
<evidence type="ECO:0000313" key="2">
    <source>
        <dbReference type="EMBL" id="KAE9221525.1"/>
    </source>
</evidence>
<name>A0A6G0NTC4_9STRA</name>
<evidence type="ECO:0000313" key="3">
    <source>
        <dbReference type="Proteomes" id="UP000476176"/>
    </source>
</evidence>
<accession>A0A6G0NTC4</accession>
<feature type="region of interest" description="Disordered" evidence="1">
    <location>
        <begin position="89"/>
        <end position="174"/>
    </location>
</feature>
<gene>
    <name evidence="2" type="ORF">PF004_g13029</name>
</gene>
<dbReference type="Proteomes" id="UP000476176">
    <property type="component" value="Unassembled WGS sequence"/>
</dbReference>
<dbReference type="AlphaFoldDB" id="A0A6G0NTC4"/>
<evidence type="ECO:0000256" key="1">
    <source>
        <dbReference type="SAM" id="MobiDB-lite"/>
    </source>
</evidence>
<protein>
    <submittedName>
        <fullName evidence="2">Uncharacterized protein</fullName>
    </submittedName>
</protein>
<comment type="caution">
    <text evidence="2">The sequence shown here is derived from an EMBL/GenBank/DDBJ whole genome shotgun (WGS) entry which is preliminary data.</text>
</comment>
<sequence>MTPQTLCVSSSSSSAPKTGWKRATWRQRHHHVQVLMHLQPSETAPAKKRRHGNLCSLEHKGSYAPPCSPHQEYARWAATCSRPAINAPNPMEYVPSHSHDQSQAPSAATNRRPAKHAHYSVEYVPPHKRPTSTARDRPTYATSNPLLAPTSVLFITSDTPTSSTETDSVQCSRQ</sequence>
<feature type="compositionally biased region" description="Low complexity" evidence="1">
    <location>
        <begin position="156"/>
        <end position="168"/>
    </location>
</feature>